<sequence length="105" mass="10810">MVGPAFVLSLVWASKASLQSVGVSQWFTVALTDYETTPQPQPPPPALNDNQPAPMPLAFSPNAFTMSSSTSSHISTPTPTVASSNTSAANVDRTSGTPGAAPRPL</sequence>
<proteinExistence type="predicted"/>
<dbReference type="HOGENOM" id="CLU_2236165_0_0_1"/>
<evidence type="ECO:0000256" key="1">
    <source>
        <dbReference type="SAM" id="MobiDB-lite"/>
    </source>
</evidence>
<feature type="region of interest" description="Disordered" evidence="1">
    <location>
        <begin position="34"/>
        <end position="105"/>
    </location>
</feature>
<dbReference type="AlphaFoldDB" id="A0A067MFE5"/>
<feature type="compositionally biased region" description="Low complexity" evidence="1">
    <location>
        <begin position="60"/>
        <end position="80"/>
    </location>
</feature>
<dbReference type="InParanoid" id="A0A067MFE5"/>
<gene>
    <name evidence="3" type="ORF">BOTBODRAFT_56182</name>
</gene>
<evidence type="ECO:0000256" key="2">
    <source>
        <dbReference type="SAM" id="SignalP"/>
    </source>
</evidence>
<accession>A0A067MFE5</accession>
<protein>
    <submittedName>
        <fullName evidence="3">Uncharacterized protein</fullName>
    </submittedName>
</protein>
<feature type="chain" id="PRO_5001641238" evidence="2">
    <location>
        <begin position="19"/>
        <end position="105"/>
    </location>
</feature>
<keyword evidence="2" id="KW-0732">Signal</keyword>
<evidence type="ECO:0000313" key="4">
    <source>
        <dbReference type="Proteomes" id="UP000027195"/>
    </source>
</evidence>
<organism evidence="3 4">
    <name type="scientific">Botryobasidium botryosum (strain FD-172 SS1)</name>
    <dbReference type="NCBI Taxonomy" id="930990"/>
    <lineage>
        <taxon>Eukaryota</taxon>
        <taxon>Fungi</taxon>
        <taxon>Dikarya</taxon>
        <taxon>Basidiomycota</taxon>
        <taxon>Agaricomycotina</taxon>
        <taxon>Agaricomycetes</taxon>
        <taxon>Cantharellales</taxon>
        <taxon>Botryobasidiaceae</taxon>
        <taxon>Botryobasidium</taxon>
    </lineage>
</organism>
<evidence type="ECO:0000313" key="3">
    <source>
        <dbReference type="EMBL" id="KDQ13390.1"/>
    </source>
</evidence>
<name>A0A067MFE5_BOTB1</name>
<reference evidence="4" key="1">
    <citation type="journal article" date="2014" name="Proc. Natl. Acad. Sci. U.S.A.">
        <title>Extensive sampling of basidiomycete genomes demonstrates inadequacy of the white-rot/brown-rot paradigm for wood decay fungi.</title>
        <authorList>
            <person name="Riley R."/>
            <person name="Salamov A.A."/>
            <person name="Brown D.W."/>
            <person name="Nagy L.G."/>
            <person name="Floudas D."/>
            <person name="Held B.W."/>
            <person name="Levasseur A."/>
            <person name="Lombard V."/>
            <person name="Morin E."/>
            <person name="Otillar R."/>
            <person name="Lindquist E.A."/>
            <person name="Sun H."/>
            <person name="LaButti K.M."/>
            <person name="Schmutz J."/>
            <person name="Jabbour D."/>
            <person name="Luo H."/>
            <person name="Baker S.E."/>
            <person name="Pisabarro A.G."/>
            <person name="Walton J.D."/>
            <person name="Blanchette R.A."/>
            <person name="Henrissat B."/>
            <person name="Martin F."/>
            <person name="Cullen D."/>
            <person name="Hibbett D.S."/>
            <person name="Grigoriev I.V."/>
        </authorList>
    </citation>
    <scope>NUCLEOTIDE SEQUENCE [LARGE SCALE GENOMIC DNA]</scope>
    <source>
        <strain evidence="4">FD-172 SS1</strain>
    </source>
</reference>
<keyword evidence="4" id="KW-1185">Reference proteome</keyword>
<feature type="compositionally biased region" description="Polar residues" evidence="1">
    <location>
        <begin position="81"/>
        <end position="97"/>
    </location>
</feature>
<dbReference type="EMBL" id="KL198044">
    <property type="protein sequence ID" value="KDQ13390.1"/>
    <property type="molecule type" value="Genomic_DNA"/>
</dbReference>
<dbReference type="Proteomes" id="UP000027195">
    <property type="component" value="Unassembled WGS sequence"/>
</dbReference>
<feature type="signal peptide" evidence="2">
    <location>
        <begin position="1"/>
        <end position="18"/>
    </location>
</feature>